<comment type="caution">
    <text evidence="1">The sequence shown here is derived from an EMBL/GenBank/DDBJ whole genome shotgun (WGS) entry which is preliminary data.</text>
</comment>
<evidence type="ECO:0008006" key="3">
    <source>
        <dbReference type="Google" id="ProtNLM"/>
    </source>
</evidence>
<accession>A0ABW5DPA8</accession>
<evidence type="ECO:0000313" key="2">
    <source>
        <dbReference type="Proteomes" id="UP001597295"/>
    </source>
</evidence>
<reference evidence="2" key="1">
    <citation type="journal article" date="2019" name="Int. J. Syst. Evol. Microbiol.">
        <title>The Global Catalogue of Microorganisms (GCM) 10K type strain sequencing project: providing services to taxonomists for standard genome sequencing and annotation.</title>
        <authorList>
            <consortium name="The Broad Institute Genomics Platform"/>
            <consortium name="The Broad Institute Genome Sequencing Center for Infectious Disease"/>
            <person name="Wu L."/>
            <person name="Ma J."/>
        </authorList>
    </citation>
    <scope>NUCLEOTIDE SEQUENCE [LARGE SCALE GENOMIC DNA]</scope>
    <source>
        <strain evidence="2">CGMCC 1.19062</strain>
    </source>
</reference>
<proteinExistence type="predicted"/>
<dbReference type="EMBL" id="JBHUIP010000003">
    <property type="protein sequence ID" value="MFD2261794.1"/>
    <property type="molecule type" value="Genomic_DNA"/>
</dbReference>
<name>A0ABW5DPA8_9PROT</name>
<dbReference type="RefSeq" id="WP_379874709.1">
    <property type="nucleotide sequence ID" value="NZ_JBHUIP010000003.1"/>
</dbReference>
<keyword evidence="2" id="KW-1185">Reference proteome</keyword>
<dbReference type="Proteomes" id="UP001597295">
    <property type="component" value="Unassembled WGS sequence"/>
</dbReference>
<evidence type="ECO:0000313" key="1">
    <source>
        <dbReference type="EMBL" id="MFD2261794.1"/>
    </source>
</evidence>
<sequence>MSEVDVLNPDLIRKILMDEWDPVGVRDNPEAQDEYDEYVSTAHRMLTKRGADAEQLFAFLQWVEADQMELPPSSEALGRRWQAVDSLIALTRVLH</sequence>
<organism evidence="1 2">
    <name type="scientific">Lacibacterium aquatile</name>
    <dbReference type="NCBI Taxonomy" id="1168082"/>
    <lineage>
        <taxon>Bacteria</taxon>
        <taxon>Pseudomonadati</taxon>
        <taxon>Pseudomonadota</taxon>
        <taxon>Alphaproteobacteria</taxon>
        <taxon>Rhodospirillales</taxon>
        <taxon>Rhodospirillaceae</taxon>
    </lineage>
</organism>
<gene>
    <name evidence="1" type="ORF">ACFSM5_02775</name>
</gene>
<protein>
    <recommendedName>
        <fullName evidence="3">DUF1871 family protein</fullName>
    </recommendedName>
</protein>